<dbReference type="PROSITE" id="PS51257">
    <property type="entry name" value="PROKAR_LIPOPROTEIN"/>
    <property type="match status" value="1"/>
</dbReference>
<feature type="chain" id="PRO_5011621122" evidence="1">
    <location>
        <begin position="22"/>
        <end position="119"/>
    </location>
</feature>
<feature type="signal peptide" evidence="1">
    <location>
        <begin position="1"/>
        <end position="21"/>
    </location>
</feature>
<evidence type="ECO:0000313" key="2">
    <source>
        <dbReference type="EMBL" id="SDL70238.1"/>
    </source>
</evidence>
<sequence>MMRWIAIAFSLLTIAACNDSAPSATPVSNAAEKTAVVSGKCDALRDYEAPSQRFDERAQDLAHATGCFIETDLSETESVQVPAVKGVLTIREAIAKSLEGTSLKITRNEPDLIAVDVNK</sequence>
<dbReference type="AlphaFoldDB" id="A0A1G9M7P5"/>
<keyword evidence="3" id="KW-1185">Reference proteome</keyword>
<dbReference type="Proteomes" id="UP000198706">
    <property type="component" value="Unassembled WGS sequence"/>
</dbReference>
<organism evidence="2 3">
    <name type="scientific">Pseudomonas indica</name>
    <dbReference type="NCBI Taxonomy" id="137658"/>
    <lineage>
        <taxon>Bacteria</taxon>
        <taxon>Pseudomonadati</taxon>
        <taxon>Pseudomonadota</taxon>
        <taxon>Gammaproteobacteria</taxon>
        <taxon>Pseudomonadales</taxon>
        <taxon>Pseudomonadaceae</taxon>
        <taxon>Pseudomonas</taxon>
    </lineage>
</organism>
<accession>A0A1G9M7P5</accession>
<dbReference type="EMBL" id="FNFD01000028">
    <property type="protein sequence ID" value="SDL70238.1"/>
    <property type="molecule type" value="Genomic_DNA"/>
</dbReference>
<protein>
    <submittedName>
        <fullName evidence="2">Uncharacterized protein</fullName>
    </submittedName>
</protein>
<keyword evidence="1" id="KW-0732">Signal</keyword>
<dbReference type="Gene3D" id="3.55.50.30">
    <property type="match status" value="1"/>
</dbReference>
<name>A0A1G9M7P5_9PSED</name>
<reference evidence="2 3" key="1">
    <citation type="submission" date="2016-10" db="EMBL/GenBank/DDBJ databases">
        <authorList>
            <person name="de Groot N.N."/>
        </authorList>
    </citation>
    <scope>NUCLEOTIDE SEQUENCE [LARGE SCALE GENOMIC DNA]</scope>
    <source>
        <strain evidence="2 3">JCM 21544</strain>
    </source>
</reference>
<evidence type="ECO:0000313" key="3">
    <source>
        <dbReference type="Proteomes" id="UP000198706"/>
    </source>
</evidence>
<gene>
    <name evidence="2" type="ORF">SAMN05216186_12811</name>
</gene>
<evidence type="ECO:0000256" key="1">
    <source>
        <dbReference type="SAM" id="SignalP"/>
    </source>
</evidence>
<proteinExistence type="predicted"/>